<dbReference type="GO" id="GO:0008360">
    <property type="term" value="P:regulation of cell shape"/>
    <property type="evidence" value="ECO:0007669"/>
    <property type="project" value="UniProtKB-KW"/>
</dbReference>
<evidence type="ECO:0000256" key="5">
    <source>
        <dbReference type="ARBA" id="ARBA00022960"/>
    </source>
</evidence>
<dbReference type="CDD" id="cd03785">
    <property type="entry name" value="GT28_MurG"/>
    <property type="match status" value="1"/>
</dbReference>
<dbReference type="GO" id="GO:0051301">
    <property type="term" value="P:cell division"/>
    <property type="evidence" value="ECO:0007669"/>
    <property type="project" value="UniProtKB-KW"/>
</dbReference>
<dbReference type="Pfam" id="PF03033">
    <property type="entry name" value="Glyco_transf_28"/>
    <property type="match status" value="1"/>
</dbReference>
<sequence>MIRIVLTGGGTGGHLFPLVAVARKVNEFSKALGLGEPEIHYLGPGLFLESSLAREEMDFHYSILITGKLRRYFSFQNFIDFFLIIFGFIQALWKMWQIMPNAVFSKGGYGSIGVVLASWLYRIPIIIHESDSVPGLTNTFLARFATLVAVAFKEAAASFPAKKTYYTGESVRDAFFESLKPEIERAMLHLTTKKPVIFAVGGSQGAERINDIILDILPGILNIAETIHQTGDANYNNVSRESKAVLNGLPEESVASYHVVNFLLEPEFVAAMHTADLVISRAGAGAIFEIAAAGKASILIPLPLAANDHQRRNAYIFADEGRAEVIEEVNLTPQLFLSVIGSILNNPAKKKSMEEKSRQFATPDASKLIAQAILNLIPR</sequence>
<dbReference type="GO" id="GO:0051991">
    <property type="term" value="F:UDP-N-acetyl-D-glucosamine:N-acetylmuramoyl-L-alanyl-D-glutamyl-meso-2,6-diaminopimelyl-D-alanyl-D-alanine-diphosphoundecaprenol 4-beta-N-acetylglucosaminlytransferase activity"/>
    <property type="evidence" value="ECO:0007669"/>
    <property type="project" value="RHEA"/>
</dbReference>
<evidence type="ECO:0000256" key="11">
    <source>
        <dbReference type="SAM" id="Phobius"/>
    </source>
</evidence>
<comment type="pathway">
    <text evidence="10">Cell wall biogenesis; peptidoglycan biosynthesis.</text>
</comment>
<keyword evidence="2 10" id="KW-0132">Cell division</keyword>
<gene>
    <name evidence="10" type="primary">murG</name>
    <name evidence="14" type="ORF">A3I30_03200</name>
</gene>
<proteinExistence type="inferred from homology"/>
<dbReference type="AlphaFoldDB" id="A0A1F5CBS3"/>
<dbReference type="Proteomes" id="UP000177197">
    <property type="component" value="Unassembled WGS sequence"/>
</dbReference>
<comment type="similarity">
    <text evidence="10">Belongs to the glycosyltransferase 28 family. MurG subfamily.</text>
</comment>
<keyword evidence="3 10" id="KW-0328">Glycosyltransferase</keyword>
<feature type="binding site" evidence="10">
    <location>
        <begin position="11"/>
        <end position="13"/>
    </location>
    <ligand>
        <name>UDP-N-acetyl-alpha-D-glucosamine</name>
        <dbReference type="ChEBI" id="CHEBI:57705"/>
    </ligand>
</feature>
<keyword evidence="7 10" id="KW-0472">Membrane</keyword>
<dbReference type="GO" id="GO:0005886">
    <property type="term" value="C:plasma membrane"/>
    <property type="evidence" value="ECO:0007669"/>
    <property type="project" value="UniProtKB-SubCell"/>
</dbReference>
<dbReference type="InterPro" id="IPR004276">
    <property type="entry name" value="GlycoTrans_28_N"/>
</dbReference>
<dbReference type="InterPro" id="IPR006009">
    <property type="entry name" value="GlcNAc_MurG"/>
</dbReference>
<dbReference type="HAMAP" id="MF_00033">
    <property type="entry name" value="MurG"/>
    <property type="match status" value="1"/>
</dbReference>
<evidence type="ECO:0000256" key="8">
    <source>
        <dbReference type="ARBA" id="ARBA00023306"/>
    </source>
</evidence>
<comment type="catalytic activity">
    <reaction evidence="10">
        <text>di-trans,octa-cis-undecaprenyl diphospho-N-acetyl-alpha-D-muramoyl-L-alanyl-D-glutamyl-meso-2,6-diaminopimeloyl-D-alanyl-D-alanine + UDP-N-acetyl-alpha-D-glucosamine = di-trans,octa-cis-undecaprenyl diphospho-[N-acetyl-alpha-D-glucosaminyl-(1-&gt;4)]-N-acetyl-alpha-D-muramoyl-L-alanyl-D-glutamyl-meso-2,6-diaminopimeloyl-D-alanyl-D-alanine + UDP + H(+)</text>
        <dbReference type="Rhea" id="RHEA:31227"/>
        <dbReference type="ChEBI" id="CHEBI:15378"/>
        <dbReference type="ChEBI" id="CHEBI:57705"/>
        <dbReference type="ChEBI" id="CHEBI:58223"/>
        <dbReference type="ChEBI" id="CHEBI:61387"/>
        <dbReference type="ChEBI" id="CHEBI:61388"/>
        <dbReference type="EC" id="2.4.1.227"/>
    </reaction>
</comment>
<dbReference type="PANTHER" id="PTHR21015">
    <property type="entry name" value="UDP-N-ACETYLGLUCOSAMINE--N-ACETYLMURAMYL-(PENTAPEPTIDE) PYROPHOSPHORYL-UNDECAPRENOL N-ACETYLGLUCOSAMINE TRANSFERASE 1"/>
    <property type="match status" value="1"/>
</dbReference>
<dbReference type="UniPathway" id="UPA00219"/>
<protein>
    <recommendedName>
        <fullName evidence="10">UDP-N-acetylglucosamine--N-acetylmuramyl-(pentapeptide) pyrophosphoryl-undecaprenol N-acetylglucosamine transferase</fullName>
        <ecNumber evidence="10">2.4.1.227</ecNumber>
    </recommendedName>
    <alternativeName>
        <fullName evidence="10">Undecaprenyl-PP-MurNAc-pentapeptide-UDPGlcNAc GlcNAc transferase</fullName>
    </alternativeName>
</protein>
<keyword evidence="6 10" id="KW-0573">Peptidoglycan synthesis</keyword>
<evidence type="ECO:0000313" key="14">
    <source>
        <dbReference type="EMBL" id="OGD40276.1"/>
    </source>
</evidence>
<dbReference type="GO" id="GO:0071555">
    <property type="term" value="P:cell wall organization"/>
    <property type="evidence" value="ECO:0007669"/>
    <property type="project" value="UniProtKB-KW"/>
</dbReference>
<comment type="caution">
    <text evidence="10">Lacks conserved residue(s) required for the propagation of feature annotation.</text>
</comment>
<accession>A0A1F5CBS3</accession>
<evidence type="ECO:0000256" key="2">
    <source>
        <dbReference type="ARBA" id="ARBA00022618"/>
    </source>
</evidence>
<comment type="subcellular location">
    <subcellularLocation>
        <location evidence="10">Cell membrane</location>
        <topology evidence="10">Peripheral membrane protein</topology>
        <orientation evidence="10">Cytoplasmic side</orientation>
    </subcellularLocation>
</comment>
<feature type="binding site" evidence="10">
    <location>
        <position position="310"/>
    </location>
    <ligand>
        <name>UDP-N-acetyl-alpha-D-glucosamine</name>
        <dbReference type="ChEBI" id="CHEBI:57705"/>
    </ligand>
</feature>
<keyword evidence="4 10" id="KW-0808">Transferase</keyword>
<reference evidence="14 15" key="1">
    <citation type="journal article" date="2016" name="Nat. Commun.">
        <title>Thousands of microbial genomes shed light on interconnected biogeochemical processes in an aquifer system.</title>
        <authorList>
            <person name="Anantharaman K."/>
            <person name="Brown C.T."/>
            <person name="Hug L.A."/>
            <person name="Sharon I."/>
            <person name="Castelle C.J."/>
            <person name="Probst A.J."/>
            <person name="Thomas B.C."/>
            <person name="Singh A."/>
            <person name="Wilkins M.J."/>
            <person name="Karaoz U."/>
            <person name="Brodie E.L."/>
            <person name="Williams K.H."/>
            <person name="Hubbard S.S."/>
            <person name="Banfield J.F."/>
        </authorList>
    </citation>
    <scope>NUCLEOTIDE SEQUENCE [LARGE SCALE GENOMIC DNA]</scope>
</reference>
<dbReference type="GO" id="GO:0009252">
    <property type="term" value="P:peptidoglycan biosynthetic process"/>
    <property type="evidence" value="ECO:0007669"/>
    <property type="project" value="UniProtKB-UniRule"/>
</dbReference>
<evidence type="ECO:0000256" key="9">
    <source>
        <dbReference type="ARBA" id="ARBA00023316"/>
    </source>
</evidence>
<feature type="transmembrane region" description="Helical" evidence="11">
    <location>
        <begin position="78"/>
        <end position="96"/>
    </location>
</feature>
<evidence type="ECO:0000256" key="6">
    <source>
        <dbReference type="ARBA" id="ARBA00022984"/>
    </source>
</evidence>
<evidence type="ECO:0000313" key="15">
    <source>
        <dbReference type="Proteomes" id="UP000177197"/>
    </source>
</evidence>
<dbReference type="InterPro" id="IPR007235">
    <property type="entry name" value="Glyco_trans_28_C"/>
</dbReference>
<evidence type="ECO:0000256" key="3">
    <source>
        <dbReference type="ARBA" id="ARBA00022676"/>
    </source>
</evidence>
<dbReference type="Gene3D" id="3.40.50.2000">
    <property type="entry name" value="Glycogen Phosphorylase B"/>
    <property type="match status" value="2"/>
</dbReference>
<feature type="domain" description="Glycosyltransferase family 28 N-terminal" evidence="12">
    <location>
        <begin position="4"/>
        <end position="149"/>
    </location>
</feature>
<feature type="domain" description="Glycosyl transferase family 28 C-terminal" evidence="13">
    <location>
        <begin position="196"/>
        <end position="368"/>
    </location>
</feature>
<dbReference type="EMBL" id="MEYV01000010">
    <property type="protein sequence ID" value="OGD40276.1"/>
    <property type="molecule type" value="Genomic_DNA"/>
</dbReference>
<keyword evidence="5 10" id="KW-0133">Cell shape</keyword>
<dbReference type="GO" id="GO:0005975">
    <property type="term" value="P:carbohydrate metabolic process"/>
    <property type="evidence" value="ECO:0007669"/>
    <property type="project" value="InterPro"/>
</dbReference>
<keyword evidence="9 10" id="KW-0961">Cell wall biogenesis/degradation</keyword>
<dbReference type="Pfam" id="PF04101">
    <property type="entry name" value="Glyco_tran_28_C"/>
    <property type="match status" value="1"/>
</dbReference>
<comment type="function">
    <text evidence="10">Cell wall formation. Catalyzes the transfer of a GlcNAc subunit on undecaprenyl-pyrophosphoryl-MurNAc-pentapeptide (lipid intermediate I) to form undecaprenyl-pyrophosphoryl-MurNAc-(pentapeptide)GlcNAc (lipid intermediate II).</text>
</comment>
<evidence type="ECO:0000256" key="10">
    <source>
        <dbReference type="HAMAP-Rule" id="MF_00033"/>
    </source>
</evidence>
<evidence type="ECO:0000259" key="13">
    <source>
        <dbReference type="Pfam" id="PF04101"/>
    </source>
</evidence>
<evidence type="ECO:0000256" key="4">
    <source>
        <dbReference type="ARBA" id="ARBA00022679"/>
    </source>
</evidence>
<comment type="caution">
    <text evidence="14">The sequence shown here is derived from an EMBL/GenBank/DDBJ whole genome shotgun (WGS) entry which is preliminary data.</text>
</comment>
<evidence type="ECO:0000256" key="7">
    <source>
        <dbReference type="ARBA" id="ARBA00023136"/>
    </source>
</evidence>
<name>A0A1F5CBS3_9BACT</name>
<evidence type="ECO:0000256" key="1">
    <source>
        <dbReference type="ARBA" id="ARBA00022475"/>
    </source>
</evidence>
<dbReference type="GO" id="GO:0050511">
    <property type="term" value="F:undecaprenyldiphospho-muramoylpentapeptide beta-N-acetylglucosaminyltransferase activity"/>
    <property type="evidence" value="ECO:0007669"/>
    <property type="project" value="UniProtKB-UniRule"/>
</dbReference>
<feature type="binding site" evidence="10">
    <location>
        <position position="172"/>
    </location>
    <ligand>
        <name>UDP-N-acetyl-alpha-D-glucosamine</name>
        <dbReference type="ChEBI" id="CHEBI:57705"/>
    </ligand>
</feature>
<dbReference type="EC" id="2.4.1.227" evidence="10"/>
<keyword evidence="11" id="KW-0812">Transmembrane</keyword>
<keyword evidence="1 10" id="KW-1003">Cell membrane</keyword>
<dbReference type="SUPFAM" id="SSF53756">
    <property type="entry name" value="UDP-Glycosyltransferase/glycogen phosphorylase"/>
    <property type="match status" value="1"/>
</dbReference>
<dbReference type="PANTHER" id="PTHR21015:SF22">
    <property type="entry name" value="GLYCOSYLTRANSFERASE"/>
    <property type="match status" value="1"/>
</dbReference>
<keyword evidence="8 10" id="KW-0131">Cell cycle</keyword>
<keyword evidence="11" id="KW-1133">Transmembrane helix</keyword>
<evidence type="ECO:0000259" key="12">
    <source>
        <dbReference type="Pfam" id="PF03033"/>
    </source>
</evidence>
<feature type="binding site" evidence="10">
    <location>
        <position position="203"/>
    </location>
    <ligand>
        <name>UDP-N-acetyl-alpha-D-glucosamine</name>
        <dbReference type="ChEBI" id="CHEBI:57705"/>
    </ligand>
</feature>
<organism evidence="14 15">
    <name type="scientific">Candidatus Azambacteria bacterium RIFCSPLOWO2_02_FULL_44_14</name>
    <dbReference type="NCBI Taxonomy" id="1797306"/>
    <lineage>
        <taxon>Bacteria</taxon>
        <taxon>Candidatus Azamiibacteriota</taxon>
    </lineage>
</organism>